<keyword evidence="2" id="KW-1133">Transmembrane helix</keyword>
<evidence type="ECO:0000256" key="1">
    <source>
        <dbReference type="SAM" id="MobiDB-lite"/>
    </source>
</evidence>
<evidence type="ECO:0000313" key="5">
    <source>
        <dbReference type="EMBL" id="MQY18843.1"/>
    </source>
</evidence>
<dbReference type="Proteomes" id="UP000438448">
    <property type="component" value="Unassembled WGS sequence"/>
</dbReference>
<keyword evidence="6" id="KW-1185">Reference proteome</keyword>
<feature type="region of interest" description="Disordered" evidence="1">
    <location>
        <begin position="368"/>
        <end position="418"/>
    </location>
</feature>
<dbReference type="EMBL" id="WEGK01000003">
    <property type="protein sequence ID" value="MQY18843.1"/>
    <property type="molecule type" value="Genomic_DNA"/>
</dbReference>
<proteinExistence type="predicted"/>
<feature type="transmembrane region" description="Helical" evidence="2">
    <location>
        <begin position="26"/>
        <end position="46"/>
    </location>
</feature>
<keyword evidence="2" id="KW-0472">Membrane</keyword>
<feature type="domain" description="Mce/MlaD" evidence="3">
    <location>
        <begin position="57"/>
        <end position="131"/>
    </location>
</feature>
<sequence length="418" mass="43621">MSISAIFEPPARAVVFGARALTRHRLLTSMVGLVLVFVLGAGYLLLGSLKIDPLHAQYQVTVQLAQSGGLLPNQDVTLRGVPVGRVQSVNINGDKVIAVAAIDNGVHIPVGGDVRVAALSAAGEQYLDFLPTTDKGPYLTDGAVVDPSRTSTPVPLATLLDHLNGPLQQMDPAKLKAIEAELGVGPQGPDKLAAILDGGMFMVSTLDSVLPQTVSLLHNSKTVLTTMSQVSPGLRRTSRNLAEVMAGVGSMTGGYRTMVNAVPGLTTSIDQIIADNSPTMVQLLGNLATTSQMAYLHIPALNEFFWPQQRAGSALDAISSAFHDGGVWAEVAIYPRSTCDYNVPRLPGSVPNFPEPLLNARCTSPAPNLVRGAANAPRPPGDNTATAPPGSNPLQRADPTPTGPLSIPTPYGGSPAHN</sequence>
<dbReference type="InterPro" id="IPR024516">
    <property type="entry name" value="Mce_C"/>
</dbReference>
<dbReference type="InterPro" id="IPR052336">
    <property type="entry name" value="MlaD_Phospholipid_Transporter"/>
</dbReference>
<evidence type="ECO:0000259" key="4">
    <source>
        <dbReference type="Pfam" id="PF11887"/>
    </source>
</evidence>
<evidence type="ECO:0000259" key="3">
    <source>
        <dbReference type="Pfam" id="PF02470"/>
    </source>
</evidence>
<comment type="caution">
    <text evidence="5">The sequence shown here is derived from an EMBL/GenBank/DDBJ whole genome shotgun (WGS) entry which is preliminary data.</text>
</comment>
<name>A0A7K0CZD4_9NOCA</name>
<dbReference type="AlphaFoldDB" id="A0A7K0CZD4"/>
<evidence type="ECO:0000313" key="6">
    <source>
        <dbReference type="Proteomes" id="UP000438448"/>
    </source>
</evidence>
<gene>
    <name evidence="5" type="ORF">NRB20_19270</name>
</gene>
<dbReference type="PANTHER" id="PTHR33371">
    <property type="entry name" value="INTERMEMBRANE PHOSPHOLIPID TRANSPORT SYSTEM BINDING PROTEIN MLAD-RELATED"/>
    <property type="match status" value="1"/>
</dbReference>
<feature type="domain" description="Mammalian cell entry C-terminal" evidence="4">
    <location>
        <begin position="139"/>
        <end position="305"/>
    </location>
</feature>
<dbReference type="PANTHER" id="PTHR33371:SF16">
    <property type="entry name" value="MCE-FAMILY PROTEIN MCE3F"/>
    <property type="match status" value="1"/>
</dbReference>
<evidence type="ECO:0008006" key="7">
    <source>
        <dbReference type="Google" id="ProtNLM"/>
    </source>
</evidence>
<dbReference type="RefSeq" id="WP_153409521.1">
    <property type="nucleotide sequence ID" value="NZ_WEGK01000003.1"/>
</dbReference>
<dbReference type="GO" id="GO:0005576">
    <property type="term" value="C:extracellular region"/>
    <property type="evidence" value="ECO:0007669"/>
    <property type="project" value="TreeGrafter"/>
</dbReference>
<dbReference type="Pfam" id="PF02470">
    <property type="entry name" value="MlaD"/>
    <property type="match status" value="1"/>
</dbReference>
<dbReference type="OrthoDB" id="3606263at2"/>
<protein>
    <recommendedName>
        <fullName evidence="7">MCE family protein</fullName>
    </recommendedName>
</protein>
<keyword evidence="2" id="KW-0812">Transmembrane</keyword>
<reference evidence="5 6" key="1">
    <citation type="submission" date="2019-10" db="EMBL/GenBank/DDBJ databases">
        <title>Nocardia macrotermitis sp. nov. and Nocardia aurantia sp. nov., isolated from the gut of fungus growing-termite Macrotermes natalensis.</title>
        <authorList>
            <person name="Benndorf R."/>
            <person name="Schwitalla J."/>
            <person name="Martin K."/>
            <person name="De Beer W."/>
            <person name="Kaster A.-K."/>
            <person name="Vollmers J."/>
            <person name="Poulsen M."/>
            <person name="Beemelmanns C."/>
        </authorList>
    </citation>
    <scope>NUCLEOTIDE SEQUENCE [LARGE SCALE GENOMIC DNA]</scope>
    <source>
        <strain evidence="5 6">RB20</strain>
    </source>
</reference>
<evidence type="ECO:0000256" key="2">
    <source>
        <dbReference type="SAM" id="Phobius"/>
    </source>
</evidence>
<dbReference type="InterPro" id="IPR003399">
    <property type="entry name" value="Mce/MlaD"/>
</dbReference>
<dbReference type="Pfam" id="PF11887">
    <property type="entry name" value="Mce4_CUP1"/>
    <property type="match status" value="1"/>
</dbReference>
<accession>A0A7K0CZD4</accession>
<organism evidence="5 6">
    <name type="scientific">Nocardia macrotermitis</name>
    <dbReference type="NCBI Taxonomy" id="2585198"/>
    <lineage>
        <taxon>Bacteria</taxon>
        <taxon>Bacillati</taxon>
        <taxon>Actinomycetota</taxon>
        <taxon>Actinomycetes</taxon>
        <taxon>Mycobacteriales</taxon>
        <taxon>Nocardiaceae</taxon>
        <taxon>Nocardia</taxon>
    </lineage>
</organism>